<dbReference type="InterPro" id="IPR050465">
    <property type="entry name" value="UPF0194_transport"/>
</dbReference>
<dbReference type="InterPro" id="IPR002477">
    <property type="entry name" value="Peptidoglycan-bd-like"/>
</dbReference>
<dbReference type="InterPro" id="IPR036366">
    <property type="entry name" value="PGBDSf"/>
</dbReference>
<sequence>MNRKTWLIGGGAVLAVSVACLGTAFVVATPPADDPGAGQSAPTATAQVKRQKLVVSDRQSGTLGYAGEYHVTGNRPGVLTGLPPVGQVITQGKAVFHLDGRPVPLWHGDTPFWRPLEPGVEAGVDVRELEQNLKDLGYFRGAVDRKFTDATAAAIKNWQKALGLEETGKVEPGSVVVLPTDIRVTAVTGVPGAAAQGKILDASGTGRVVTVKMPVSKQSEAVAGSEVDITLLDGTHTPGTITSVGTVAREPDPNGGNPASGHEPTVDVQVTPKNPDAVGKLDGAPVTVAFTSEQKDNVLTVPVGALLATPEGGYAVETVDGRLLPVELGLFANSLVEVSGAGIHEGMAVKAVGS</sequence>
<comment type="subcellular location">
    <subcellularLocation>
        <location evidence="1">Cell envelope</location>
    </subcellularLocation>
</comment>
<organism evidence="5 6">
    <name type="scientific">Amycolatopsis sacchari</name>
    <dbReference type="NCBI Taxonomy" id="115433"/>
    <lineage>
        <taxon>Bacteria</taxon>
        <taxon>Bacillati</taxon>
        <taxon>Actinomycetota</taxon>
        <taxon>Actinomycetes</taxon>
        <taxon>Pseudonocardiales</taxon>
        <taxon>Pseudonocardiaceae</taxon>
        <taxon>Amycolatopsis</taxon>
    </lineage>
</organism>
<dbReference type="STRING" id="115433.SAMN05421835_113141"/>
<keyword evidence="6" id="KW-1185">Reference proteome</keyword>
<dbReference type="PROSITE" id="PS51257">
    <property type="entry name" value="PROKAR_LIPOPROTEIN"/>
    <property type="match status" value="1"/>
</dbReference>
<accession>A0A1I3WQH0</accession>
<keyword evidence="3" id="KW-0732">Signal</keyword>
<protein>
    <submittedName>
        <fullName evidence="5">Putative peptidoglycan binding domain-containing protein</fullName>
    </submittedName>
</protein>
<dbReference type="SUPFAM" id="SSF47090">
    <property type="entry name" value="PGBD-like"/>
    <property type="match status" value="1"/>
</dbReference>
<dbReference type="EMBL" id="FORP01000013">
    <property type="protein sequence ID" value="SFK08716.1"/>
    <property type="molecule type" value="Genomic_DNA"/>
</dbReference>
<evidence type="ECO:0000256" key="3">
    <source>
        <dbReference type="SAM" id="SignalP"/>
    </source>
</evidence>
<dbReference type="Proteomes" id="UP000199025">
    <property type="component" value="Unassembled WGS sequence"/>
</dbReference>
<dbReference type="GO" id="GO:0030313">
    <property type="term" value="C:cell envelope"/>
    <property type="evidence" value="ECO:0007669"/>
    <property type="project" value="UniProtKB-SubCell"/>
</dbReference>
<evidence type="ECO:0000256" key="2">
    <source>
        <dbReference type="ARBA" id="ARBA00023054"/>
    </source>
</evidence>
<reference evidence="5 6" key="1">
    <citation type="submission" date="2016-10" db="EMBL/GenBank/DDBJ databases">
        <authorList>
            <person name="de Groot N.N."/>
        </authorList>
    </citation>
    <scope>NUCLEOTIDE SEQUENCE [LARGE SCALE GENOMIC DNA]</scope>
    <source>
        <strain evidence="5 6">DSM 44468</strain>
    </source>
</reference>
<name>A0A1I3WQH0_9PSEU</name>
<dbReference type="Pfam" id="PF01471">
    <property type="entry name" value="PG_binding_1"/>
    <property type="match status" value="1"/>
</dbReference>
<keyword evidence="2" id="KW-0175">Coiled coil</keyword>
<dbReference type="PANTHER" id="PTHR32347">
    <property type="entry name" value="EFFLUX SYSTEM COMPONENT YKNX-RELATED"/>
    <property type="match status" value="1"/>
</dbReference>
<feature type="signal peptide" evidence="3">
    <location>
        <begin position="1"/>
        <end position="28"/>
    </location>
</feature>
<evidence type="ECO:0000256" key="1">
    <source>
        <dbReference type="ARBA" id="ARBA00004196"/>
    </source>
</evidence>
<feature type="chain" id="PRO_5011739214" evidence="3">
    <location>
        <begin position="29"/>
        <end position="354"/>
    </location>
</feature>
<evidence type="ECO:0000259" key="4">
    <source>
        <dbReference type="Pfam" id="PF01471"/>
    </source>
</evidence>
<dbReference type="Gene3D" id="1.10.101.10">
    <property type="entry name" value="PGBD-like superfamily/PGBD"/>
    <property type="match status" value="1"/>
</dbReference>
<evidence type="ECO:0000313" key="5">
    <source>
        <dbReference type="EMBL" id="SFK08716.1"/>
    </source>
</evidence>
<feature type="domain" description="Peptidoglycan binding-like" evidence="4">
    <location>
        <begin position="123"/>
        <end position="171"/>
    </location>
</feature>
<dbReference type="AlphaFoldDB" id="A0A1I3WQH0"/>
<proteinExistence type="predicted"/>
<dbReference type="RefSeq" id="WP_177228814.1">
    <property type="nucleotide sequence ID" value="NZ_CBDQZW010000028.1"/>
</dbReference>
<evidence type="ECO:0000313" key="6">
    <source>
        <dbReference type="Proteomes" id="UP000199025"/>
    </source>
</evidence>
<gene>
    <name evidence="5" type="ORF">SAMN05421835_113141</name>
</gene>
<dbReference type="InterPro" id="IPR036365">
    <property type="entry name" value="PGBD-like_sf"/>
</dbReference>